<feature type="transmembrane region" description="Helical" evidence="2">
    <location>
        <begin position="166"/>
        <end position="192"/>
    </location>
</feature>
<evidence type="ECO:0000259" key="3">
    <source>
        <dbReference type="Pfam" id="PF13559"/>
    </source>
</evidence>
<accession>A0A9X7Z8G4</accession>
<dbReference type="KEGG" id="afx:JZ786_04655"/>
<evidence type="ECO:0000313" key="5">
    <source>
        <dbReference type="Proteomes" id="UP000663505"/>
    </source>
</evidence>
<protein>
    <recommendedName>
        <fullName evidence="3">Protein-glutamine gamma-glutamyltransferase-like C-terminal domain-containing protein</fullName>
    </recommendedName>
</protein>
<evidence type="ECO:0000256" key="1">
    <source>
        <dbReference type="SAM" id="MobiDB-lite"/>
    </source>
</evidence>
<dbReference type="EMBL" id="CP071182">
    <property type="protein sequence ID" value="QSO48288.1"/>
    <property type="molecule type" value="Genomic_DNA"/>
</dbReference>
<keyword evidence="2" id="KW-0812">Transmembrane</keyword>
<feature type="transmembrane region" description="Helical" evidence="2">
    <location>
        <begin position="31"/>
        <end position="51"/>
    </location>
</feature>
<sequence>MRSQLTSSSKRSAQYGNPKSRVGCSAWAKEYLYPAALYVVGLVSYVAYAALAARYRIYRPTLSIVTLLAVVCIVFILLEINRMALGDASFTQTETIDVDNKVKQINRLHVVALIVVAILLTTFWRLLKSLSHVVHVWTVERQAGVHIIRRQSPSALPRLAHAHQAAFSHILSLVFEVVGILILSIIGGWFALQAGKLMVRAGAHLLASLRRRVHPKITTGYVDHVESIQSPPLRERLALRRMRRSQSGVRFEDLSDPREKTRYLYRKLMQSAVTSGFPWSKSATPREISKELQAFVDDDPACKDIPNFINLYSIARYSQHPVDNDVIETAYIRLGKLLLFGRSGKRRR</sequence>
<reference evidence="4 5" key="1">
    <citation type="submission" date="2021-02" db="EMBL/GenBank/DDBJ databases">
        <title>Alicyclobacillus curvatus sp. nov. and Alicyclobacillus mengziensis sp. nov., two acidophilic bacteria isolated from acid mine drainage.</title>
        <authorList>
            <person name="Huang Y."/>
        </authorList>
    </citation>
    <scope>NUCLEOTIDE SEQUENCE [LARGE SCALE GENOMIC DNA]</scope>
    <source>
        <strain evidence="4 5">S30H14</strain>
    </source>
</reference>
<dbReference type="AlphaFoldDB" id="A0A9X7Z8G4"/>
<dbReference type="InterPro" id="IPR025403">
    <property type="entry name" value="TgpA-like_C"/>
</dbReference>
<gene>
    <name evidence="4" type="ORF">JZ786_04655</name>
</gene>
<feature type="region of interest" description="Disordered" evidence="1">
    <location>
        <begin position="1"/>
        <end position="21"/>
    </location>
</feature>
<dbReference type="Proteomes" id="UP000663505">
    <property type="component" value="Chromosome"/>
</dbReference>
<feature type="domain" description="Protein-glutamine gamma-glutamyltransferase-like C-terminal" evidence="3">
    <location>
        <begin position="264"/>
        <end position="328"/>
    </location>
</feature>
<feature type="transmembrane region" description="Helical" evidence="2">
    <location>
        <begin position="57"/>
        <end position="78"/>
    </location>
</feature>
<feature type="compositionally biased region" description="Polar residues" evidence="1">
    <location>
        <begin position="1"/>
        <end position="17"/>
    </location>
</feature>
<dbReference type="RefSeq" id="WP_206657623.1">
    <property type="nucleotide sequence ID" value="NZ_CP071182.1"/>
</dbReference>
<keyword evidence="2" id="KW-0472">Membrane</keyword>
<name>A0A9X7Z8G4_9BACL</name>
<evidence type="ECO:0000313" key="4">
    <source>
        <dbReference type="EMBL" id="QSO48288.1"/>
    </source>
</evidence>
<evidence type="ECO:0000256" key="2">
    <source>
        <dbReference type="SAM" id="Phobius"/>
    </source>
</evidence>
<keyword evidence="2" id="KW-1133">Transmembrane helix</keyword>
<organism evidence="4 5">
    <name type="scientific">Alicyclobacillus mengziensis</name>
    <dbReference type="NCBI Taxonomy" id="2931921"/>
    <lineage>
        <taxon>Bacteria</taxon>
        <taxon>Bacillati</taxon>
        <taxon>Bacillota</taxon>
        <taxon>Bacilli</taxon>
        <taxon>Bacillales</taxon>
        <taxon>Alicyclobacillaceae</taxon>
        <taxon>Alicyclobacillus</taxon>
    </lineage>
</organism>
<feature type="transmembrane region" description="Helical" evidence="2">
    <location>
        <begin position="108"/>
        <end position="127"/>
    </location>
</feature>
<keyword evidence="5" id="KW-1185">Reference proteome</keyword>
<dbReference type="Pfam" id="PF13559">
    <property type="entry name" value="DUF4129"/>
    <property type="match status" value="1"/>
</dbReference>
<proteinExistence type="predicted"/>